<reference evidence="1 2" key="1">
    <citation type="submission" date="2015-01" db="EMBL/GenBank/DDBJ databases">
        <title>Evolution of Trichinella species and genotypes.</title>
        <authorList>
            <person name="Korhonen P.K."/>
            <person name="Edoardo P."/>
            <person name="Giuseppe L.R."/>
            <person name="Gasser R.B."/>
        </authorList>
    </citation>
    <scope>NUCLEOTIDE SEQUENCE [LARGE SCALE GENOMIC DNA]</scope>
    <source>
        <strain evidence="1">ISS1029</strain>
    </source>
</reference>
<evidence type="ECO:0000313" key="1">
    <source>
        <dbReference type="EMBL" id="KRY99239.1"/>
    </source>
</evidence>
<dbReference type="AlphaFoldDB" id="A0A0V1GLS3"/>
<evidence type="ECO:0000313" key="2">
    <source>
        <dbReference type="Proteomes" id="UP000055024"/>
    </source>
</evidence>
<dbReference type="EMBL" id="JYDP01000937">
    <property type="protein sequence ID" value="KRY99239.1"/>
    <property type="molecule type" value="Genomic_DNA"/>
</dbReference>
<keyword evidence="2" id="KW-1185">Reference proteome</keyword>
<gene>
    <name evidence="1" type="ORF">T11_13512</name>
</gene>
<sequence>MSQLKQVSGFHLSCISRNLLMNMRLTPTEKYCASIISNSWNEILRSFQCYFE</sequence>
<protein>
    <submittedName>
        <fullName evidence="1">Uncharacterized protein</fullName>
    </submittedName>
</protein>
<accession>A0A0V1GLS3</accession>
<comment type="caution">
    <text evidence="1">The sequence shown here is derived from an EMBL/GenBank/DDBJ whole genome shotgun (WGS) entry which is preliminary data.</text>
</comment>
<name>A0A0V1GLS3_9BILA</name>
<dbReference type="Proteomes" id="UP000055024">
    <property type="component" value="Unassembled WGS sequence"/>
</dbReference>
<proteinExistence type="predicted"/>
<organism evidence="1 2">
    <name type="scientific">Trichinella zimbabwensis</name>
    <dbReference type="NCBI Taxonomy" id="268475"/>
    <lineage>
        <taxon>Eukaryota</taxon>
        <taxon>Metazoa</taxon>
        <taxon>Ecdysozoa</taxon>
        <taxon>Nematoda</taxon>
        <taxon>Enoplea</taxon>
        <taxon>Dorylaimia</taxon>
        <taxon>Trichinellida</taxon>
        <taxon>Trichinellidae</taxon>
        <taxon>Trichinella</taxon>
    </lineage>
</organism>